<reference evidence="3" key="1">
    <citation type="submission" date="2016-06" db="EMBL/GenBank/DDBJ databases">
        <authorList>
            <person name="Varghese N."/>
            <person name="Submissions Spin"/>
        </authorList>
    </citation>
    <scope>NUCLEOTIDE SEQUENCE [LARGE SCALE GENOMIC DNA]</scope>
    <source>
        <strain evidence="3">DSM 43168</strain>
    </source>
</reference>
<gene>
    <name evidence="2" type="ORF">GA0070563_105463</name>
</gene>
<evidence type="ECO:0000256" key="1">
    <source>
        <dbReference type="SAM" id="MobiDB-lite"/>
    </source>
</evidence>
<feature type="region of interest" description="Disordered" evidence="1">
    <location>
        <begin position="1"/>
        <end position="40"/>
    </location>
</feature>
<evidence type="ECO:0000313" key="3">
    <source>
        <dbReference type="Proteomes" id="UP000183585"/>
    </source>
</evidence>
<proteinExistence type="predicted"/>
<evidence type="ECO:0000313" key="2">
    <source>
        <dbReference type="EMBL" id="SCF17292.1"/>
    </source>
</evidence>
<dbReference type="Proteomes" id="UP000183585">
    <property type="component" value="Unassembled WGS sequence"/>
</dbReference>
<dbReference type="STRING" id="47853.TK50_00085"/>
<dbReference type="AlphaFoldDB" id="A0A1C4Y990"/>
<keyword evidence="3" id="KW-1185">Reference proteome</keyword>
<accession>A0A1C4Y990</accession>
<dbReference type="Gene3D" id="2.60.200.60">
    <property type="match status" value="1"/>
</dbReference>
<protein>
    <submittedName>
        <fullName evidence="2">Zn-binding Pro-Ala-Ala-Arg (PAAR) domain-containing protein, incolved in TypeVI secretion</fullName>
    </submittedName>
</protein>
<feature type="compositionally biased region" description="Low complexity" evidence="1">
    <location>
        <begin position="16"/>
        <end position="40"/>
    </location>
</feature>
<organism evidence="2 3">
    <name type="scientific">Micromonospora carbonacea</name>
    <dbReference type="NCBI Taxonomy" id="47853"/>
    <lineage>
        <taxon>Bacteria</taxon>
        <taxon>Bacillati</taxon>
        <taxon>Actinomycetota</taxon>
        <taxon>Actinomycetes</taxon>
        <taxon>Micromonosporales</taxon>
        <taxon>Micromonosporaceae</taxon>
        <taxon>Micromonospora</taxon>
    </lineage>
</organism>
<name>A0A1C4Y990_9ACTN</name>
<dbReference type="RefSeq" id="WP_074474894.1">
    <property type="nucleotide sequence ID" value="NZ_CP191867.1"/>
</dbReference>
<dbReference type="EMBL" id="FMCT01000005">
    <property type="protein sequence ID" value="SCF17292.1"/>
    <property type="molecule type" value="Genomic_DNA"/>
</dbReference>
<dbReference type="InterPro" id="IPR008727">
    <property type="entry name" value="PAAR_motif"/>
</dbReference>
<dbReference type="Pfam" id="PF05488">
    <property type="entry name" value="PAAR_motif"/>
    <property type="match status" value="1"/>
</dbReference>
<sequence>MPPAARIGDKISHLATGVTPGPPTGTIGPPGGQALPPGTPGAPLLGVSSVLIAGRPAAVVGTVCVCEKPPQHAVLLLTNRIVPAVPPPLRRVLIGGHQAARRGDATTCKAVVSTGATTVLIGG</sequence>